<dbReference type="Gene3D" id="3.30.565.10">
    <property type="entry name" value="Histidine kinase-like ATPase, C-terminal domain"/>
    <property type="match status" value="1"/>
</dbReference>
<dbReference type="EMBL" id="BMGH01000001">
    <property type="protein sequence ID" value="GGD03737.1"/>
    <property type="molecule type" value="Genomic_DNA"/>
</dbReference>
<dbReference type="SUPFAM" id="SSF55785">
    <property type="entry name" value="PYP-like sensor domain (PAS domain)"/>
    <property type="match status" value="1"/>
</dbReference>
<dbReference type="Pfam" id="PF07536">
    <property type="entry name" value="HWE_HK"/>
    <property type="match status" value="1"/>
</dbReference>
<evidence type="ECO:0000259" key="8">
    <source>
        <dbReference type="SMART" id="SM00911"/>
    </source>
</evidence>
<evidence type="ECO:0000256" key="5">
    <source>
        <dbReference type="ARBA" id="ARBA00022741"/>
    </source>
</evidence>
<keyword evidence="4" id="KW-0808">Transferase</keyword>
<dbReference type="GO" id="GO:0005524">
    <property type="term" value="F:ATP binding"/>
    <property type="evidence" value="ECO:0007669"/>
    <property type="project" value="UniProtKB-KW"/>
</dbReference>
<keyword evidence="7" id="KW-0067">ATP-binding</keyword>
<dbReference type="GO" id="GO:0004673">
    <property type="term" value="F:protein histidine kinase activity"/>
    <property type="evidence" value="ECO:0007669"/>
    <property type="project" value="UniProtKB-EC"/>
</dbReference>
<dbReference type="Pfam" id="PF08448">
    <property type="entry name" value="PAS_4"/>
    <property type="match status" value="1"/>
</dbReference>
<reference evidence="9" key="2">
    <citation type="submission" date="2020-09" db="EMBL/GenBank/DDBJ databases">
        <authorList>
            <person name="Sun Q."/>
            <person name="Zhou Y."/>
        </authorList>
    </citation>
    <scope>NUCLEOTIDE SEQUENCE</scope>
    <source>
        <strain evidence="9">CGMCC 1.12921</strain>
    </source>
</reference>
<feature type="domain" description="Signal transduction histidine kinase HWE region" evidence="8">
    <location>
        <begin position="141"/>
        <end position="221"/>
    </location>
</feature>
<dbReference type="InterPro" id="IPR036890">
    <property type="entry name" value="HATPase_C_sf"/>
</dbReference>
<proteinExistence type="predicted"/>
<dbReference type="InterPro" id="IPR013656">
    <property type="entry name" value="PAS_4"/>
</dbReference>
<evidence type="ECO:0000313" key="9">
    <source>
        <dbReference type="EMBL" id="GGD03737.1"/>
    </source>
</evidence>
<gene>
    <name evidence="9" type="ORF">GCM10011342_10890</name>
</gene>
<keyword evidence="3" id="KW-0597">Phosphoprotein</keyword>
<dbReference type="RefSeq" id="WP_188160255.1">
    <property type="nucleotide sequence ID" value="NZ_BMGH01000001.1"/>
</dbReference>
<keyword evidence="10" id="KW-1185">Reference proteome</keyword>
<dbReference type="InterPro" id="IPR035965">
    <property type="entry name" value="PAS-like_dom_sf"/>
</dbReference>
<evidence type="ECO:0000256" key="3">
    <source>
        <dbReference type="ARBA" id="ARBA00022553"/>
    </source>
</evidence>
<dbReference type="Proteomes" id="UP000613582">
    <property type="component" value="Unassembled WGS sequence"/>
</dbReference>
<comment type="caution">
    <text evidence="9">The sequence shown here is derived from an EMBL/GenBank/DDBJ whole genome shotgun (WGS) entry which is preliminary data.</text>
</comment>
<reference evidence="9" key="1">
    <citation type="journal article" date="2014" name="Int. J. Syst. Evol. Microbiol.">
        <title>Complete genome sequence of Corynebacterium casei LMG S-19264T (=DSM 44701T), isolated from a smear-ripened cheese.</title>
        <authorList>
            <consortium name="US DOE Joint Genome Institute (JGI-PGF)"/>
            <person name="Walter F."/>
            <person name="Albersmeier A."/>
            <person name="Kalinowski J."/>
            <person name="Ruckert C."/>
        </authorList>
    </citation>
    <scope>NUCLEOTIDE SEQUENCE</scope>
    <source>
        <strain evidence="9">CGMCC 1.12921</strain>
    </source>
</reference>
<dbReference type="InterPro" id="IPR011102">
    <property type="entry name" value="Sig_transdc_His_kinase_HWE"/>
</dbReference>
<dbReference type="EC" id="2.7.13.3" evidence="2"/>
<dbReference type="SMART" id="SM00911">
    <property type="entry name" value="HWE_HK"/>
    <property type="match status" value="1"/>
</dbReference>
<evidence type="ECO:0000313" key="10">
    <source>
        <dbReference type="Proteomes" id="UP000613582"/>
    </source>
</evidence>
<comment type="catalytic activity">
    <reaction evidence="1">
        <text>ATP + protein L-histidine = ADP + protein N-phospho-L-histidine.</text>
        <dbReference type="EC" id="2.7.13.3"/>
    </reaction>
</comment>
<evidence type="ECO:0000256" key="1">
    <source>
        <dbReference type="ARBA" id="ARBA00000085"/>
    </source>
</evidence>
<keyword evidence="5" id="KW-0547">Nucleotide-binding</keyword>
<dbReference type="Gene3D" id="3.30.450.20">
    <property type="entry name" value="PAS domain"/>
    <property type="match status" value="1"/>
</dbReference>
<evidence type="ECO:0000256" key="6">
    <source>
        <dbReference type="ARBA" id="ARBA00022777"/>
    </source>
</evidence>
<dbReference type="PANTHER" id="PTHR41523:SF7">
    <property type="entry name" value="HISTIDINE KINASE"/>
    <property type="match status" value="1"/>
</dbReference>
<keyword evidence="6 9" id="KW-0418">Kinase</keyword>
<accession>A0A8J2V2R4</accession>
<protein>
    <recommendedName>
        <fullName evidence="2">histidine kinase</fullName>
        <ecNumber evidence="2">2.7.13.3</ecNumber>
    </recommendedName>
</protein>
<sequence>MKDPAEEQMCAVLLRGIANVSGDMIAAIDTDFGFTFFNEAYRREYAHLWKLDIETGTNLLAGMAQWPEEREKARDVWQRALDGDAYTATMEFGPSAAEMRYYALRFAPIMDGDSITGAVHIISDITAQVRAENHREILIRELNHRVKNTLAMVQVMARQSFRGSQHLQERERFEARLSNLASAHDMLTNTHWEYTSLDQVISSTMAGAGVDTNRVTAEGDHDLILGPEQAVSMSMALHELATNALKYGALSTETGRVSITWTVNGDDDQAYDIVWQEEGGPSVSEPDRAGFGTTMVRKALANDLQGDVELVYAPDGVICRISGPLSALQQSS</sequence>
<evidence type="ECO:0000256" key="4">
    <source>
        <dbReference type="ARBA" id="ARBA00022679"/>
    </source>
</evidence>
<evidence type="ECO:0000256" key="7">
    <source>
        <dbReference type="ARBA" id="ARBA00022840"/>
    </source>
</evidence>
<evidence type="ECO:0000256" key="2">
    <source>
        <dbReference type="ARBA" id="ARBA00012438"/>
    </source>
</evidence>
<organism evidence="9 10">
    <name type="scientific">Aquisalinus flavus</name>
    <dbReference type="NCBI Taxonomy" id="1526572"/>
    <lineage>
        <taxon>Bacteria</taxon>
        <taxon>Pseudomonadati</taxon>
        <taxon>Pseudomonadota</taxon>
        <taxon>Alphaproteobacteria</taxon>
        <taxon>Parvularculales</taxon>
        <taxon>Parvularculaceae</taxon>
        <taxon>Aquisalinus</taxon>
    </lineage>
</organism>
<dbReference type="PANTHER" id="PTHR41523">
    <property type="entry name" value="TWO-COMPONENT SYSTEM SENSOR PROTEIN"/>
    <property type="match status" value="1"/>
</dbReference>
<dbReference type="SUPFAM" id="SSF55874">
    <property type="entry name" value="ATPase domain of HSP90 chaperone/DNA topoisomerase II/histidine kinase"/>
    <property type="match status" value="1"/>
</dbReference>
<name>A0A8J2V2R4_9PROT</name>
<dbReference type="AlphaFoldDB" id="A0A8J2V2R4"/>